<comment type="function">
    <text evidence="8">Involved in the gluconeogenesis. Catalyzes stereospecifically the conversion of dihydroxyacetone phosphate (DHAP) to D-glyceraldehyde-3-phosphate (G3P).</text>
</comment>
<dbReference type="Pfam" id="PF00121">
    <property type="entry name" value="TIM"/>
    <property type="match status" value="1"/>
</dbReference>
<dbReference type="GO" id="GO:0005829">
    <property type="term" value="C:cytosol"/>
    <property type="evidence" value="ECO:0007669"/>
    <property type="project" value="TreeGrafter"/>
</dbReference>
<reference evidence="10 11" key="1">
    <citation type="submission" date="2016-12" db="EMBL/GenBank/DDBJ databases">
        <title>Genome sequencing of Methylocaldum marinum.</title>
        <authorList>
            <person name="Takeuchi M."/>
            <person name="Kamagata Y."/>
            <person name="Hiraoka S."/>
            <person name="Oshima K."/>
            <person name="Hattori M."/>
            <person name="Iwasaki W."/>
        </authorList>
    </citation>
    <scope>NUCLEOTIDE SEQUENCE [LARGE SCALE GENOMIC DNA]</scope>
    <source>
        <strain evidence="10 11">S8</strain>
    </source>
</reference>
<name>A0A250KQ56_9GAMM</name>
<evidence type="ECO:0000256" key="7">
    <source>
        <dbReference type="ARBA" id="ARBA00023235"/>
    </source>
</evidence>
<dbReference type="EC" id="5.3.1.1" evidence="8 9"/>
<dbReference type="GO" id="GO:0004807">
    <property type="term" value="F:triose-phosphate isomerase activity"/>
    <property type="evidence" value="ECO:0007669"/>
    <property type="project" value="UniProtKB-UniRule"/>
</dbReference>
<dbReference type="NCBIfam" id="TIGR00419">
    <property type="entry name" value="tim"/>
    <property type="match status" value="1"/>
</dbReference>
<comment type="catalytic activity">
    <reaction evidence="8 9">
        <text>D-glyceraldehyde 3-phosphate = dihydroxyacetone phosphate</text>
        <dbReference type="Rhea" id="RHEA:18585"/>
        <dbReference type="ChEBI" id="CHEBI:57642"/>
        <dbReference type="ChEBI" id="CHEBI:59776"/>
        <dbReference type="EC" id="5.3.1.1"/>
    </reaction>
</comment>
<feature type="binding site" evidence="8">
    <location>
        <begin position="10"/>
        <end position="12"/>
    </location>
    <ligand>
        <name>substrate</name>
    </ligand>
</feature>
<evidence type="ECO:0000313" key="10">
    <source>
        <dbReference type="EMBL" id="BBA33738.1"/>
    </source>
</evidence>
<dbReference type="Gene3D" id="3.20.20.70">
    <property type="entry name" value="Aldolase class I"/>
    <property type="match status" value="1"/>
</dbReference>
<dbReference type="InterPro" id="IPR035990">
    <property type="entry name" value="TIM_sf"/>
</dbReference>
<dbReference type="PANTHER" id="PTHR21139:SF42">
    <property type="entry name" value="TRIOSEPHOSPHATE ISOMERASE"/>
    <property type="match status" value="1"/>
</dbReference>
<dbReference type="RefSeq" id="WP_119629301.1">
    <property type="nucleotide sequence ID" value="NZ_AP017928.1"/>
</dbReference>
<dbReference type="EMBL" id="AP017928">
    <property type="protein sequence ID" value="BBA33738.1"/>
    <property type="molecule type" value="Genomic_DNA"/>
</dbReference>
<dbReference type="PROSITE" id="PS51440">
    <property type="entry name" value="TIM_2"/>
    <property type="match status" value="1"/>
</dbReference>
<dbReference type="InterPro" id="IPR000652">
    <property type="entry name" value="Triosephosphate_isomerase"/>
</dbReference>
<dbReference type="PANTHER" id="PTHR21139">
    <property type="entry name" value="TRIOSEPHOSPHATE ISOMERASE"/>
    <property type="match status" value="1"/>
</dbReference>
<keyword evidence="11" id="KW-1185">Reference proteome</keyword>
<comment type="caution">
    <text evidence="8">Lacks conserved residue(s) required for the propagation of feature annotation.</text>
</comment>
<evidence type="ECO:0000256" key="6">
    <source>
        <dbReference type="ARBA" id="ARBA00023152"/>
    </source>
</evidence>
<dbReference type="InterPro" id="IPR020861">
    <property type="entry name" value="Triosephosphate_isomerase_AS"/>
</dbReference>
<dbReference type="HAMAP" id="MF_00147_B">
    <property type="entry name" value="TIM_B"/>
    <property type="match status" value="1"/>
</dbReference>
<comment type="pathway">
    <text evidence="1 8 9">Carbohydrate degradation; glycolysis; D-glyceraldehyde 3-phosphate from glycerone phosphate: step 1/1.</text>
</comment>
<comment type="pathway">
    <text evidence="2">Carbohydrate metabolism; erythritol degradation.</text>
</comment>
<feature type="active site" description="Proton acceptor" evidence="8">
    <location>
        <position position="168"/>
    </location>
</feature>
<dbReference type="KEGG" id="mmai:sS8_1782"/>
<proteinExistence type="inferred from homology"/>
<dbReference type="PROSITE" id="PS00171">
    <property type="entry name" value="TIM_1"/>
    <property type="match status" value="1"/>
</dbReference>
<dbReference type="SUPFAM" id="SSF51351">
    <property type="entry name" value="Triosephosphate isomerase (TIM)"/>
    <property type="match status" value="1"/>
</dbReference>
<dbReference type="InterPro" id="IPR022896">
    <property type="entry name" value="TrioseP_Isoase_bac/euk"/>
</dbReference>
<evidence type="ECO:0000256" key="4">
    <source>
        <dbReference type="ARBA" id="ARBA00022432"/>
    </source>
</evidence>
<keyword evidence="5 8" id="KW-0963">Cytoplasm</keyword>
<keyword evidence="4 8" id="KW-0312">Gluconeogenesis</keyword>
<sequence length="250" mass="27067">MVRRPLVVGNWKMNGTRESRKTLLANILSGVSESDPAEVGICAPYVFIPEAAELLKKVPILLGAQNVANEDDGPFTGEISARMLREFGCDLVIVGHSERRLLYGESNELVAARYKKALDYGLTPILCVGETLKQRERSETLDIIDQQLDAVVDSAGVESLANAVIAYEPVWAIGTGRTATVAQVQEIHEYLRRKISGWEPGVSASVRILYGGSVKPENARTLFGLPDVDGGLIGEASLDAESFLSICHSV</sequence>
<dbReference type="GO" id="GO:0046166">
    <property type="term" value="P:glyceraldehyde-3-phosphate biosynthetic process"/>
    <property type="evidence" value="ECO:0007669"/>
    <property type="project" value="TreeGrafter"/>
</dbReference>
<protein>
    <recommendedName>
        <fullName evidence="8 9">Triosephosphate isomerase</fullName>
        <shortName evidence="8">TIM</shortName>
        <shortName evidence="8">TPI</shortName>
        <ecNumber evidence="8 9">5.3.1.1</ecNumber>
    </recommendedName>
    <alternativeName>
        <fullName evidence="8">Triose-phosphate isomerase</fullName>
    </alternativeName>
</protein>
<dbReference type="FunFam" id="3.20.20.70:FF:000016">
    <property type="entry name" value="Triosephosphate isomerase"/>
    <property type="match status" value="1"/>
</dbReference>
<organism evidence="10 11">
    <name type="scientific">Methylocaldum marinum</name>
    <dbReference type="NCBI Taxonomy" id="1432792"/>
    <lineage>
        <taxon>Bacteria</taxon>
        <taxon>Pseudomonadati</taxon>
        <taxon>Pseudomonadota</taxon>
        <taxon>Gammaproteobacteria</taxon>
        <taxon>Methylococcales</taxon>
        <taxon>Methylococcaceae</taxon>
        <taxon>Methylocaldum</taxon>
    </lineage>
</organism>
<dbReference type="GO" id="GO:0006096">
    <property type="term" value="P:glycolytic process"/>
    <property type="evidence" value="ECO:0007669"/>
    <property type="project" value="UniProtKB-UniRule"/>
</dbReference>
<feature type="binding site" evidence="8">
    <location>
        <position position="174"/>
    </location>
    <ligand>
        <name>substrate</name>
    </ligand>
</feature>
<comment type="similarity">
    <text evidence="3 8 9">Belongs to the triosephosphate isomerase family.</text>
</comment>
<comment type="subcellular location">
    <subcellularLocation>
        <location evidence="8 9">Cytoplasm</location>
    </subcellularLocation>
</comment>
<evidence type="ECO:0000256" key="9">
    <source>
        <dbReference type="RuleBase" id="RU363013"/>
    </source>
</evidence>
<comment type="pathway">
    <text evidence="8 9">Carbohydrate biosynthesis; gluconeogenesis.</text>
</comment>
<keyword evidence="6 8" id="KW-0324">Glycolysis</keyword>
<evidence type="ECO:0000256" key="2">
    <source>
        <dbReference type="ARBA" id="ARBA00004939"/>
    </source>
</evidence>
<dbReference type="InterPro" id="IPR013785">
    <property type="entry name" value="Aldolase_TIM"/>
</dbReference>
<feature type="binding site" evidence="8">
    <location>
        <position position="213"/>
    </location>
    <ligand>
        <name>substrate</name>
    </ligand>
</feature>
<dbReference type="UniPathway" id="UPA00138"/>
<dbReference type="UniPathway" id="UPA00109">
    <property type="reaction ID" value="UER00189"/>
</dbReference>
<evidence type="ECO:0000313" key="11">
    <source>
        <dbReference type="Proteomes" id="UP000266313"/>
    </source>
</evidence>
<dbReference type="GO" id="GO:0006094">
    <property type="term" value="P:gluconeogenesis"/>
    <property type="evidence" value="ECO:0007669"/>
    <property type="project" value="UniProtKB-UniRule"/>
</dbReference>
<dbReference type="OrthoDB" id="9809429at2"/>
<evidence type="ECO:0000256" key="5">
    <source>
        <dbReference type="ARBA" id="ARBA00022490"/>
    </source>
</evidence>
<evidence type="ECO:0000256" key="1">
    <source>
        <dbReference type="ARBA" id="ARBA00004680"/>
    </source>
</evidence>
<gene>
    <name evidence="8" type="primary">tpiA</name>
    <name evidence="10" type="ORF">sS8_1782</name>
</gene>
<dbReference type="CDD" id="cd00311">
    <property type="entry name" value="TIM"/>
    <property type="match status" value="1"/>
</dbReference>
<dbReference type="GO" id="GO:0019563">
    <property type="term" value="P:glycerol catabolic process"/>
    <property type="evidence" value="ECO:0007669"/>
    <property type="project" value="TreeGrafter"/>
</dbReference>
<keyword evidence="7 8" id="KW-0413">Isomerase</keyword>
<comment type="subunit">
    <text evidence="8 9">Homodimer.</text>
</comment>
<evidence type="ECO:0000256" key="3">
    <source>
        <dbReference type="ARBA" id="ARBA00007422"/>
    </source>
</evidence>
<accession>A0A250KQ56</accession>
<dbReference type="Proteomes" id="UP000266313">
    <property type="component" value="Chromosome"/>
</dbReference>
<dbReference type="AlphaFoldDB" id="A0A250KQ56"/>
<feature type="active site" description="Electrophile" evidence="8">
    <location>
        <position position="96"/>
    </location>
</feature>
<evidence type="ECO:0000256" key="8">
    <source>
        <dbReference type="HAMAP-Rule" id="MF_00147"/>
    </source>
</evidence>